<keyword evidence="1" id="KW-0812">Transmembrane</keyword>
<reference evidence="2 3" key="1">
    <citation type="submission" date="2022-03" db="EMBL/GenBank/DDBJ databases">
        <title>Draft genome sequence of Furfurilactobacillus curtus JCM 31185.</title>
        <authorList>
            <person name="Suzuki S."/>
            <person name="Endo A."/>
            <person name="Kajikawa A."/>
        </authorList>
    </citation>
    <scope>NUCLEOTIDE SEQUENCE [LARGE SCALE GENOMIC DNA]</scope>
    <source>
        <strain evidence="2 3">JCM 31185</strain>
    </source>
</reference>
<name>A0ABQ5JMK3_9LACO</name>
<protein>
    <submittedName>
        <fullName evidence="2">DUF4811 domain-containing protein</fullName>
    </submittedName>
</protein>
<sequence length="245" mass="27465">MILVTLVLGAIAFFVCFVYIKPVIWRTVGTLLALVFLIPSLLMINLNDHDHFGMKKVTTTTTKVIYSADPTGKMNMMLYQNIGTKGTENTQIYATKKGQKKPGHTQVNENTFNHVKSTTASTATLTTKETRWVYKNNATKLWFNVANNNHELIKRTNTFHLPNDWVHLSTTQAKQLKAQMAKQQTPAAQAQVKQQAAAFVKQQMQAAIAKDPSLANNQAKQQQLSKQYAAQFQSQLIKKAVANLK</sequence>
<dbReference type="Pfam" id="PF16069">
    <property type="entry name" value="DUF4811"/>
    <property type="match status" value="1"/>
</dbReference>
<keyword evidence="3" id="KW-1185">Reference proteome</keyword>
<evidence type="ECO:0000256" key="1">
    <source>
        <dbReference type="SAM" id="Phobius"/>
    </source>
</evidence>
<comment type="caution">
    <text evidence="2">The sequence shown here is derived from an EMBL/GenBank/DDBJ whole genome shotgun (WGS) entry which is preliminary data.</text>
</comment>
<dbReference type="InterPro" id="IPR032083">
    <property type="entry name" value="DUF4811"/>
</dbReference>
<keyword evidence="1" id="KW-0472">Membrane</keyword>
<feature type="transmembrane region" description="Helical" evidence="1">
    <location>
        <begin position="28"/>
        <end position="46"/>
    </location>
</feature>
<dbReference type="Proteomes" id="UP001628078">
    <property type="component" value="Unassembled WGS sequence"/>
</dbReference>
<keyword evidence="1" id="KW-1133">Transmembrane helix</keyword>
<organism evidence="2 3">
    <name type="scientific">Furfurilactobacillus curtus</name>
    <dbReference type="NCBI Taxonomy" id="1746200"/>
    <lineage>
        <taxon>Bacteria</taxon>
        <taxon>Bacillati</taxon>
        <taxon>Bacillota</taxon>
        <taxon>Bacilli</taxon>
        <taxon>Lactobacillales</taxon>
        <taxon>Lactobacillaceae</taxon>
        <taxon>Furfurilactobacillus</taxon>
    </lineage>
</organism>
<evidence type="ECO:0000313" key="3">
    <source>
        <dbReference type="Proteomes" id="UP001628078"/>
    </source>
</evidence>
<evidence type="ECO:0000313" key="2">
    <source>
        <dbReference type="EMBL" id="GKT05732.1"/>
    </source>
</evidence>
<gene>
    <name evidence="2" type="ORF">JCM31185_10200</name>
</gene>
<dbReference type="EMBL" id="BQXO01000002">
    <property type="protein sequence ID" value="GKT05732.1"/>
    <property type="molecule type" value="Genomic_DNA"/>
</dbReference>
<proteinExistence type="predicted"/>
<dbReference type="RefSeq" id="WP_407883216.1">
    <property type="nucleotide sequence ID" value="NZ_BQXO01000002.1"/>
</dbReference>
<accession>A0ABQ5JMK3</accession>